<evidence type="ECO:0000256" key="6">
    <source>
        <dbReference type="ARBA" id="ARBA00022989"/>
    </source>
</evidence>
<accession>A0A5B8JX48</accession>
<dbReference type="AlphaFoldDB" id="A0A5B8JX48"/>
<protein>
    <submittedName>
        <fullName evidence="8">ABC transporter permease</fullName>
    </submittedName>
</protein>
<dbReference type="PANTHER" id="PTHR42929">
    <property type="entry name" value="INNER MEMBRANE ABC TRANSPORTER PERMEASE PROTEIN YDCU-RELATED-RELATED"/>
    <property type="match status" value="1"/>
</dbReference>
<comment type="subcellular location">
    <subcellularLocation>
        <location evidence="1">Cell membrane</location>
        <topology evidence="1">Multi-pass membrane protein</topology>
    </subcellularLocation>
</comment>
<evidence type="ECO:0000256" key="1">
    <source>
        <dbReference type="ARBA" id="ARBA00004651"/>
    </source>
</evidence>
<name>A0A5B8JX48_9MOLU</name>
<keyword evidence="3" id="KW-0813">Transport</keyword>
<evidence type="ECO:0000313" key="8">
    <source>
        <dbReference type="EMBL" id="QDY86799.1"/>
    </source>
</evidence>
<dbReference type="GO" id="GO:0005886">
    <property type="term" value="C:plasma membrane"/>
    <property type="evidence" value="ECO:0007669"/>
    <property type="project" value="UniProtKB-SubCell"/>
</dbReference>
<evidence type="ECO:0000256" key="7">
    <source>
        <dbReference type="ARBA" id="ARBA00023136"/>
    </source>
</evidence>
<dbReference type="InterPro" id="IPR000515">
    <property type="entry name" value="MetI-like"/>
</dbReference>
<dbReference type="PANTHER" id="PTHR42929:SF1">
    <property type="entry name" value="INNER MEMBRANE ABC TRANSPORTER PERMEASE PROTEIN YDCU-RELATED"/>
    <property type="match status" value="1"/>
</dbReference>
<gene>
    <name evidence="8" type="ORF">FRW55_01310</name>
</gene>
<dbReference type="GO" id="GO:0055085">
    <property type="term" value="P:transmembrane transport"/>
    <property type="evidence" value="ECO:0007669"/>
    <property type="project" value="InterPro"/>
</dbReference>
<comment type="similarity">
    <text evidence="2">Belongs to the binding-protein-dependent transport system permease family. CysTW subfamily.</text>
</comment>
<dbReference type="Proteomes" id="UP000318927">
    <property type="component" value="Chromosome"/>
</dbReference>
<dbReference type="InterPro" id="IPR035906">
    <property type="entry name" value="MetI-like_sf"/>
</dbReference>
<dbReference type="SUPFAM" id="SSF161098">
    <property type="entry name" value="MetI-like"/>
    <property type="match status" value="1"/>
</dbReference>
<dbReference type="EMBL" id="CP042295">
    <property type="protein sequence ID" value="QDY86799.1"/>
    <property type="molecule type" value="Genomic_DNA"/>
</dbReference>
<keyword evidence="6" id="KW-1133">Transmembrane helix</keyword>
<dbReference type="OrthoDB" id="9807047at2"/>
<keyword evidence="5" id="KW-0812">Transmembrane</keyword>
<reference evidence="8 9" key="1">
    <citation type="journal article" date="2019" name="Microbiol. Resour. Announc.">
        <title>Complete Genome Sequences of Three Mycoplasma anserisalpingitis (Mycoplasma sp. 1220) Strains.</title>
        <authorList>
            <person name="Grozner D."/>
            <person name="Forro B."/>
            <person name="Kovacs A.B."/>
            <person name="Marton S."/>
            <person name="Banyai K."/>
            <person name="Kreizinger Z."/>
            <person name="Sulyok K.M."/>
            <person name="Gyuranecz M."/>
        </authorList>
    </citation>
    <scope>NUCLEOTIDE SEQUENCE [LARGE SCALE GENOMIC DNA]</scope>
    <source>
        <strain evidence="8 9">ATCC:BAA-2147</strain>
    </source>
</reference>
<dbReference type="Gene3D" id="1.10.3720.10">
    <property type="entry name" value="MetI-like"/>
    <property type="match status" value="1"/>
</dbReference>
<keyword evidence="7" id="KW-0472">Membrane</keyword>
<evidence type="ECO:0000313" key="9">
    <source>
        <dbReference type="Proteomes" id="UP000318927"/>
    </source>
</evidence>
<proteinExistence type="inferred from homology"/>
<evidence type="ECO:0000256" key="5">
    <source>
        <dbReference type="ARBA" id="ARBA00022692"/>
    </source>
</evidence>
<keyword evidence="9" id="KW-1185">Reference proteome</keyword>
<evidence type="ECO:0000256" key="4">
    <source>
        <dbReference type="ARBA" id="ARBA00022475"/>
    </source>
</evidence>
<sequence length="286" mass="32319">MFSKIKDRLFTSDNKRGWLLSPYLLIALLLIILPIILIIVSAFAPLKTPNGSISDNWELIKTYSTWSIIFRSLRIGIISSILCLLVGFPYAYFVSSSKSKIFKIYAISLILSPMAIFTIARIYSIRTLFLNIIDPNNVDSLNSEWFLVFGLFYLNLPLMIMPLYTVLKDMPRNIIEASSDMGYNTFKTVFKVIIPYSLKAILSGYSMIFLSTATTFLVSAKLLPDGTQKQMVGDLINITINPGNKYDLAKGSSLVIVVSFIFIGIYSIIIIAPKIVFRFKRGFTYE</sequence>
<dbReference type="PROSITE" id="PS50928">
    <property type="entry name" value="ABC_TM1"/>
    <property type="match status" value="1"/>
</dbReference>
<evidence type="ECO:0000256" key="3">
    <source>
        <dbReference type="ARBA" id="ARBA00022448"/>
    </source>
</evidence>
<dbReference type="CDD" id="cd06261">
    <property type="entry name" value="TM_PBP2"/>
    <property type="match status" value="1"/>
</dbReference>
<evidence type="ECO:0000256" key="2">
    <source>
        <dbReference type="ARBA" id="ARBA00007069"/>
    </source>
</evidence>
<dbReference type="RefSeq" id="WP_146367275.1">
    <property type="nucleotide sequence ID" value="NZ_CP041664.1"/>
</dbReference>
<keyword evidence="4" id="KW-1003">Cell membrane</keyword>
<organism evidence="8 9">
    <name type="scientific">Mycoplasma anserisalpingitidis</name>
    <dbReference type="NCBI Taxonomy" id="519450"/>
    <lineage>
        <taxon>Bacteria</taxon>
        <taxon>Bacillati</taxon>
        <taxon>Mycoplasmatota</taxon>
        <taxon>Mollicutes</taxon>
        <taxon>Mycoplasmataceae</taxon>
        <taxon>Mycoplasma</taxon>
    </lineage>
</organism>
<dbReference type="KEGG" id="mans:FRW55_01310"/>